<evidence type="ECO:0008006" key="3">
    <source>
        <dbReference type="Google" id="ProtNLM"/>
    </source>
</evidence>
<dbReference type="RefSeq" id="WP_015732142.1">
    <property type="nucleotide sequence ID" value="NC_013410.1"/>
</dbReference>
<evidence type="ECO:0000313" key="2">
    <source>
        <dbReference type="Proteomes" id="UP000001497"/>
    </source>
</evidence>
<dbReference type="Pfam" id="PF21790">
    <property type="entry name" value="OGG"/>
    <property type="match status" value="1"/>
</dbReference>
<name>A0ABM5LIV1_FIBSS</name>
<evidence type="ECO:0000313" key="1">
    <source>
        <dbReference type="EMBL" id="ACX75461.1"/>
    </source>
</evidence>
<reference evidence="1" key="1">
    <citation type="submission" date="2009-10" db="EMBL/GenBank/DDBJ databases">
        <title>Complete sequence of Fibrobacter succinogenes subsp. succinogenes S85.</title>
        <authorList>
            <consortium name="US DOE Joint Genome Institute"/>
            <person name="Lucas S."/>
            <person name="Copeland A."/>
            <person name="Lapidus A."/>
            <person name="Glavina del Rio T."/>
            <person name="Tice H."/>
            <person name="Bruce D."/>
            <person name="Goodwin L."/>
            <person name="Pitluck S."/>
            <person name="Chertkov O."/>
            <person name="Detter J.C."/>
            <person name="Han C."/>
            <person name="Tapia R."/>
            <person name="Larimer F."/>
            <person name="Land M."/>
            <person name="Hauser L."/>
            <person name="Kyrpides N."/>
            <person name="Mikhailova N."/>
            <person name="Weimer P.J."/>
            <person name="Stevenson D.M."/>
            <person name="Boyum J."/>
            <person name="Brumm P.I."/>
            <person name="Mead D."/>
        </authorList>
    </citation>
    <scope>NUCLEOTIDE SEQUENCE [LARGE SCALE GENOMIC DNA]</scope>
    <source>
        <strain evidence="1">S85</strain>
    </source>
</reference>
<dbReference type="InterPro" id="IPR048868">
    <property type="entry name" value="OGG-like_put"/>
</dbReference>
<dbReference type="Proteomes" id="UP000001497">
    <property type="component" value="Chromosome"/>
</dbReference>
<dbReference type="EMBL" id="CP001792">
    <property type="protein sequence ID" value="ACX75461.1"/>
    <property type="molecule type" value="Genomic_DNA"/>
</dbReference>
<gene>
    <name evidence="1" type="ordered locus">Fisuc_1871</name>
</gene>
<keyword evidence="2" id="KW-1185">Reference proteome</keyword>
<accession>A0ABM5LIV1</accession>
<organism evidence="1 2">
    <name type="scientific">Fibrobacter succinogenes (strain ATCC 19169 / S85)</name>
    <dbReference type="NCBI Taxonomy" id="59374"/>
    <lineage>
        <taxon>Bacteria</taxon>
        <taxon>Pseudomonadati</taxon>
        <taxon>Fibrobacterota</taxon>
        <taxon>Fibrobacteria</taxon>
        <taxon>Fibrobacterales</taxon>
        <taxon>Fibrobacteraceae</taxon>
        <taxon>Fibrobacter</taxon>
    </lineage>
</organism>
<proteinExistence type="predicted"/>
<sequence length="211" mass="24825">MSKTSIQNYKQLIQSLPVKNQSAHIKKKSWARISYKGKTKIEQIVFKKDDIEISRKDILDESNADFKIIKTLMWGYPTGGRNNNIQKSLEHFILLQKILSKAENKNLSLNEANSLLNELDNIKGLGPSTWSKLLYFFNISFCNQKCQIFDLKIVDSLNKKQFCEFEEYSWKQDKQNYFKYISLLSDLANKLDASPDQIENFLFFYNLNYKF</sequence>
<protein>
    <recommendedName>
        <fullName evidence="3">HhH-GPD domain-containing protein</fullName>
    </recommendedName>
</protein>